<dbReference type="EMBL" id="JBGXBU010000001">
    <property type="protein sequence ID" value="MFM4892497.1"/>
    <property type="molecule type" value="Genomic_DNA"/>
</dbReference>
<feature type="domain" description="Enoyl reductase (ER)" evidence="3">
    <location>
        <begin position="13"/>
        <end position="331"/>
    </location>
</feature>
<sequence>MKAIALTHYLPSTHPDCFIAADLPTPTPGPRDLLVRIRATSVNPVDTKVRAPKAKVESNPRVLGWDAVGEVVAVGQEVTLFKAGDRVWYAGDISRPGSNSELQLVDERIAALAPVSLSDVEAAALPLTAITAWEALFERMGLTRESTGRLLIIGGAGGVGSIAIQLARQLTRMEVIATASRPETRDWCLAMGAHQVVSHHQLQADLAELDISQLDAIFCTNATEQHWDAMASLIRPFGHICTIAESSEPWDLGLLKPKSVTFSQEFMFTRSLFQTPDMIEQHHLLGRVAALIDQGVLKTTLTRTLPELTPATLAQAHGELESGSMMGKLVIDMARFASQP</sequence>
<protein>
    <recommendedName>
        <fullName evidence="2">Zinc-type alcohol dehydrogenase-like protein</fullName>
    </recommendedName>
</protein>
<reference evidence="4 5" key="1">
    <citation type="submission" date="2024-09" db="EMBL/GenBank/DDBJ databases">
        <title>Aeromonas strains Genome sequencing and assembly.</title>
        <authorList>
            <person name="Hu X."/>
            <person name="Tang B."/>
        </authorList>
    </citation>
    <scope>NUCLEOTIDE SEQUENCE [LARGE SCALE GENOMIC DNA]</scope>
    <source>
        <strain evidence="4 5">NB23SCDHY001</strain>
    </source>
</reference>
<keyword evidence="2" id="KW-0560">Oxidoreductase</keyword>
<dbReference type="RefSeq" id="WP_392443461.1">
    <property type="nucleotide sequence ID" value="NZ_JBGXAX010000001.1"/>
</dbReference>
<comment type="caution">
    <text evidence="4">The sequence shown here is derived from an EMBL/GenBank/DDBJ whole genome shotgun (WGS) entry which is preliminary data.</text>
</comment>
<name>A0ABW9GNJ4_9GAMM</name>
<evidence type="ECO:0000313" key="5">
    <source>
        <dbReference type="Proteomes" id="UP001630969"/>
    </source>
</evidence>
<dbReference type="PANTHER" id="PTHR44154:SF1">
    <property type="entry name" value="QUINONE OXIDOREDUCTASE"/>
    <property type="match status" value="1"/>
</dbReference>
<organism evidence="4 5">
    <name type="scientific">Aeromonas bivalvium</name>
    <dbReference type="NCBI Taxonomy" id="440079"/>
    <lineage>
        <taxon>Bacteria</taxon>
        <taxon>Pseudomonadati</taxon>
        <taxon>Pseudomonadota</taxon>
        <taxon>Gammaproteobacteria</taxon>
        <taxon>Aeromonadales</taxon>
        <taxon>Aeromonadaceae</taxon>
        <taxon>Aeromonas</taxon>
    </lineage>
</organism>
<dbReference type="Gene3D" id="3.40.50.720">
    <property type="entry name" value="NAD(P)-binding Rossmann-like Domain"/>
    <property type="match status" value="1"/>
</dbReference>
<dbReference type="NCBIfam" id="TIGR02817">
    <property type="entry name" value="adh_fam_1"/>
    <property type="match status" value="1"/>
</dbReference>
<dbReference type="Pfam" id="PF13602">
    <property type="entry name" value="ADH_zinc_N_2"/>
    <property type="match status" value="1"/>
</dbReference>
<dbReference type="InterPro" id="IPR051603">
    <property type="entry name" value="Zinc-ADH_QOR/CCCR"/>
</dbReference>
<keyword evidence="2" id="KW-0862">Zinc</keyword>
<dbReference type="SUPFAM" id="SSF50129">
    <property type="entry name" value="GroES-like"/>
    <property type="match status" value="1"/>
</dbReference>
<dbReference type="PANTHER" id="PTHR44154">
    <property type="entry name" value="QUINONE OXIDOREDUCTASE"/>
    <property type="match status" value="1"/>
</dbReference>
<evidence type="ECO:0000256" key="2">
    <source>
        <dbReference type="RuleBase" id="RU364000"/>
    </source>
</evidence>
<dbReference type="InterPro" id="IPR011032">
    <property type="entry name" value="GroES-like_sf"/>
</dbReference>
<keyword evidence="1" id="KW-0521">NADP</keyword>
<keyword evidence="5" id="KW-1185">Reference proteome</keyword>
<keyword evidence="2" id="KW-0479">Metal-binding</keyword>
<dbReference type="SUPFAM" id="SSF51735">
    <property type="entry name" value="NAD(P)-binding Rossmann-fold domains"/>
    <property type="match status" value="1"/>
</dbReference>
<evidence type="ECO:0000313" key="4">
    <source>
        <dbReference type="EMBL" id="MFM4892497.1"/>
    </source>
</evidence>
<accession>A0ABW9GNJ4</accession>
<dbReference type="InterPro" id="IPR013154">
    <property type="entry name" value="ADH-like_N"/>
</dbReference>
<evidence type="ECO:0000259" key="3">
    <source>
        <dbReference type="SMART" id="SM00829"/>
    </source>
</evidence>
<comment type="similarity">
    <text evidence="2">Belongs to the zinc-containing alcohol dehydrogenase family. Quinone oxidoreductase subfamily.</text>
</comment>
<dbReference type="Gene3D" id="3.90.180.10">
    <property type="entry name" value="Medium-chain alcohol dehydrogenases, catalytic domain"/>
    <property type="match status" value="1"/>
</dbReference>
<evidence type="ECO:0000256" key="1">
    <source>
        <dbReference type="ARBA" id="ARBA00022857"/>
    </source>
</evidence>
<proteinExistence type="inferred from homology"/>
<dbReference type="InterPro" id="IPR020843">
    <property type="entry name" value="ER"/>
</dbReference>
<dbReference type="Pfam" id="PF08240">
    <property type="entry name" value="ADH_N"/>
    <property type="match status" value="1"/>
</dbReference>
<dbReference type="InterPro" id="IPR036291">
    <property type="entry name" value="NAD(P)-bd_dom_sf"/>
</dbReference>
<dbReference type="Proteomes" id="UP001630969">
    <property type="component" value="Unassembled WGS sequence"/>
</dbReference>
<dbReference type="SMART" id="SM00829">
    <property type="entry name" value="PKS_ER"/>
    <property type="match status" value="1"/>
</dbReference>
<gene>
    <name evidence="4" type="ORF">ACEUDJ_06365</name>
</gene>
<dbReference type="InterPro" id="IPR014182">
    <property type="entry name" value="ADH_Zn_typ-1"/>
</dbReference>
<dbReference type="GeneID" id="97219706"/>
<dbReference type="CDD" id="cd08252">
    <property type="entry name" value="AL_MDR"/>
    <property type="match status" value="1"/>
</dbReference>